<keyword evidence="5 8" id="KW-0812">Transmembrane</keyword>
<dbReference type="Gene3D" id="1.10.3470.10">
    <property type="entry name" value="ABC transporter involved in vitamin B12 uptake, BtuC"/>
    <property type="match status" value="1"/>
</dbReference>
<feature type="transmembrane region" description="Helical" evidence="8">
    <location>
        <begin position="315"/>
        <end position="335"/>
    </location>
</feature>
<evidence type="ECO:0000256" key="2">
    <source>
        <dbReference type="ARBA" id="ARBA00007935"/>
    </source>
</evidence>
<protein>
    <submittedName>
        <fullName evidence="9">Iron ABC transporter permease</fullName>
    </submittedName>
</protein>
<feature type="transmembrane region" description="Helical" evidence="8">
    <location>
        <begin position="157"/>
        <end position="179"/>
    </location>
</feature>
<feature type="transmembrane region" description="Helical" evidence="8">
    <location>
        <begin position="199"/>
        <end position="219"/>
    </location>
</feature>
<sequence>MSLQAHNREKRTIKVSMILIAICTIAVLISLNTGTIRLPPMNVIQTFLGYGTPDDKLVLFDYRLPRILITMLAGIGLGVSGAILQGISRNGLADPGILGLHAGSALGLIAFVSFFHSMKESSAILIPLFTFAGGVLTAVLIVILAYDRHKGLLPIRLILIGIAVAAGFSAITLYFSLLLDETTYAFTARWLVGNVWGRDWIHVMALLPWIVIFAPYAWFQSKTLNAFSLGDEVAVGIGAAVHRKRLLLLMTAVALSSASVAVAGGIGFIGLVAPHLARRLVGPMHQHFLPIAGLIGLVILVVADTVGRSLFQPNAIPAGIVVAAIGAPYFLYLLAKTKS</sequence>
<evidence type="ECO:0000313" key="9">
    <source>
        <dbReference type="EMBL" id="NHN34558.1"/>
    </source>
</evidence>
<feature type="transmembrane region" description="Helical" evidence="8">
    <location>
        <begin position="284"/>
        <end position="303"/>
    </location>
</feature>
<feature type="transmembrane region" description="Helical" evidence="8">
    <location>
        <begin position="12"/>
        <end position="31"/>
    </location>
</feature>
<dbReference type="SUPFAM" id="SSF81345">
    <property type="entry name" value="ABC transporter involved in vitamin B12 uptake, BtuC"/>
    <property type="match status" value="1"/>
</dbReference>
<evidence type="ECO:0000313" key="10">
    <source>
        <dbReference type="Proteomes" id="UP001165962"/>
    </source>
</evidence>
<evidence type="ECO:0000256" key="5">
    <source>
        <dbReference type="ARBA" id="ARBA00022692"/>
    </source>
</evidence>
<evidence type="ECO:0000256" key="1">
    <source>
        <dbReference type="ARBA" id="ARBA00004651"/>
    </source>
</evidence>
<evidence type="ECO:0000256" key="6">
    <source>
        <dbReference type="ARBA" id="ARBA00022989"/>
    </source>
</evidence>
<dbReference type="EMBL" id="JAAOIW010000020">
    <property type="protein sequence ID" value="NHN34558.1"/>
    <property type="molecule type" value="Genomic_DNA"/>
</dbReference>
<keyword evidence="3" id="KW-0813">Transport</keyword>
<keyword evidence="10" id="KW-1185">Reference proteome</keyword>
<keyword evidence="7 8" id="KW-0472">Membrane</keyword>
<dbReference type="InterPro" id="IPR000522">
    <property type="entry name" value="ABC_transptr_permease_BtuC"/>
</dbReference>
<dbReference type="Proteomes" id="UP001165962">
    <property type="component" value="Unassembled WGS sequence"/>
</dbReference>
<evidence type="ECO:0000256" key="4">
    <source>
        <dbReference type="ARBA" id="ARBA00022475"/>
    </source>
</evidence>
<keyword evidence="6 8" id="KW-1133">Transmembrane helix</keyword>
<comment type="subcellular location">
    <subcellularLocation>
        <location evidence="1">Cell membrane</location>
        <topology evidence="1">Multi-pass membrane protein</topology>
    </subcellularLocation>
</comment>
<dbReference type="InterPro" id="IPR037294">
    <property type="entry name" value="ABC_BtuC-like"/>
</dbReference>
<dbReference type="PANTHER" id="PTHR30472">
    <property type="entry name" value="FERRIC ENTEROBACTIN TRANSPORT SYSTEM PERMEASE PROTEIN"/>
    <property type="match status" value="1"/>
</dbReference>
<feature type="transmembrane region" description="Helical" evidence="8">
    <location>
        <begin position="246"/>
        <end position="272"/>
    </location>
</feature>
<comment type="caution">
    <text evidence="9">The sequence shown here is derived from an EMBL/GenBank/DDBJ whole genome shotgun (WGS) entry which is preliminary data.</text>
</comment>
<dbReference type="CDD" id="cd06550">
    <property type="entry name" value="TM_ABC_iron-siderophores_like"/>
    <property type="match status" value="1"/>
</dbReference>
<accession>A0ABX0JIK9</accession>
<proteinExistence type="inferred from homology"/>
<dbReference type="PANTHER" id="PTHR30472:SF64">
    <property type="entry name" value="IRON(3+)-HYDROXAMATE IMPORT SYSTEM PERMEASE PROTEIN FHUG"/>
    <property type="match status" value="1"/>
</dbReference>
<feature type="transmembrane region" description="Helical" evidence="8">
    <location>
        <begin position="96"/>
        <end position="118"/>
    </location>
</feature>
<feature type="transmembrane region" description="Helical" evidence="8">
    <location>
        <begin position="124"/>
        <end position="145"/>
    </location>
</feature>
<comment type="similarity">
    <text evidence="2">Belongs to the binding-protein-dependent transport system permease family. FecCD subfamily.</text>
</comment>
<evidence type="ECO:0000256" key="3">
    <source>
        <dbReference type="ARBA" id="ARBA00022448"/>
    </source>
</evidence>
<dbReference type="Pfam" id="PF01032">
    <property type="entry name" value="FecCD"/>
    <property type="match status" value="1"/>
</dbReference>
<organism evidence="9 10">
    <name type="scientific">Paenibacillus agricola</name>
    <dbReference type="NCBI Taxonomy" id="2716264"/>
    <lineage>
        <taxon>Bacteria</taxon>
        <taxon>Bacillati</taxon>
        <taxon>Bacillota</taxon>
        <taxon>Bacilli</taxon>
        <taxon>Bacillales</taxon>
        <taxon>Paenibacillaceae</taxon>
        <taxon>Paenibacillus</taxon>
    </lineage>
</organism>
<name>A0ABX0JIK9_9BACL</name>
<keyword evidence="4" id="KW-1003">Cell membrane</keyword>
<evidence type="ECO:0000256" key="7">
    <source>
        <dbReference type="ARBA" id="ARBA00023136"/>
    </source>
</evidence>
<evidence type="ECO:0000256" key="8">
    <source>
        <dbReference type="SAM" id="Phobius"/>
    </source>
</evidence>
<feature type="transmembrane region" description="Helical" evidence="8">
    <location>
        <begin position="64"/>
        <end position="84"/>
    </location>
</feature>
<gene>
    <name evidence="9" type="ORF">G9U52_32755</name>
</gene>
<reference evidence="9" key="1">
    <citation type="submission" date="2020-03" db="EMBL/GenBank/DDBJ databases">
        <title>Draft sequencing of Paenibacilllus sp. S3N08.</title>
        <authorList>
            <person name="Kim D.-U."/>
        </authorList>
    </citation>
    <scope>NUCLEOTIDE SEQUENCE</scope>
    <source>
        <strain evidence="9">S3N08</strain>
    </source>
</reference>